<keyword evidence="4" id="KW-0804">Transcription</keyword>
<comment type="similarity">
    <text evidence="1">Belongs to the LysR transcriptional regulatory family.</text>
</comment>
<dbReference type="CDD" id="cd08419">
    <property type="entry name" value="PBP2_CbbR_RubisCO_like"/>
    <property type="match status" value="1"/>
</dbReference>
<dbReference type="InterPro" id="IPR036388">
    <property type="entry name" value="WH-like_DNA-bd_sf"/>
</dbReference>
<organism evidence="6 7">
    <name type="scientific">Ferriphaselus amnicola</name>
    <dbReference type="NCBI Taxonomy" id="1188319"/>
    <lineage>
        <taxon>Bacteria</taxon>
        <taxon>Pseudomonadati</taxon>
        <taxon>Pseudomonadota</taxon>
        <taxon>Betaproteobacteria</taxon>
        <taxon>Nitrosomonadales</taxon>
        <taxon>Gallionellaceae</taxon>
        <taxon>Ferriphaselus</taxon>
    </lineage>
</organism>
<evidence type="ECO:0000256" key="4">
    <source>
        <dbReference type="ARBA" id="ARBA00023163"/>
    </source>
</evidence>
<gene>
    <name evidence="6" type="ORF">OYT1_ch0143</name>
</gene>
<evidence type="ECO:0000259" key="5">
    <source>
        <dbReference type="PROSITE" id="PS50931"/>
    </source>
</evidence>
<dbReference type="GO" id="GO:0003700">
    <property type="term" value="F:DNA-binding transcription factor activity"/>
    <property type="evidence" value="ECO:0007669"/>
    <property type="project" value="InterPro"/>
</dbReference>
<dbReference type="InterPro" id="IPR005119">
    <property type="entry name" value="LysR_subst-bd"/>
</dbReference>
<dbReference type="FunFam" id="1.10.10.10:FF:000001">
    <property type="entry name" value="LysR family transcriptional regulator"/>
    <property type="match status" value="1"/>
</dbReference>
<dbReference type="PROSITE" id="PS50931">
    <property type="entry name" value="HTH_LYSR"/>
    <property type="match status" value="1"/>
</dbReference>
<evidence type="ECO:0000313" key="7">
    <source>
        <dbReference type="Proteomes" id="UP000033070"/>
    </source>
</evidence>
<dbReference type="Gene3D" id="3.40.190.290">
    <property type="match status" value="1"/>
</dbReference>
<evidence type="ECO:0000256" key="1">
    <source>
        <dbReference type="ARBA" id="ARBA00009437"/>
    </source>
</evidence>
<dbReference type="Pfam" id="PF03466">
    <property type="entry name" value="LysR_substrate"/>
    <property type="match status" value="1"/>
</dbReference>
<dbReference type="EMBL" id="AP018738">
    <property type="protein sequence ID" value="BBE49719.1"/>
    <property type="molecule type" value="Genomic_DNA"/>
</dbReference>
<dbReference type="Gene3D" id="1.10.10.10">
    <property type="entry name" value="Winged helix-like DNA-binding domain superfamily/Winged helix DNA-binding domain"/>
    <property type="match status" value="1"/>
</dbReference>
<dbReference type="KEGG" id="fam:OYT1_ch0143"/>
<name>A0A2Z6G8H8_9PROT</name>
<protein>
    <submittedName>
        <fullName evidence="6">HTH-type transcriptional activator CmpR</fullName>
    </submittedName>
</protein>
<keyword evidence="3" id="KW-0238">DNA-binding</keyword>
<evidence type="ECO:0000256" key="2">
    <source>
        <dbReference type="ARBA" id="ARBA00023015"/>
    </source>
</evidence>
<evidence type="ECO:0000313" key="6">
    <source>
        <dbReference type="EMBL" id="BBE49719.1"/>
    </source>
</evidence>
<dbReference type="SUPFAM" id="SSF46785">
    <property type="entry name" value="Winged helix' DNA-binding domain"/>
    <property type="match status" value="1"/>
</dbReference>
<keyword evidence="7" id="KW-1185">Reference proteome</keyword>
<dbReference type="PANTHER" id="PTHR30126:SF5">
    <property type="entry name" value="HTH-TYPE TRANSCRIPTIONAL ACTIVATOR CMPR"/>
    <property type="match status" value="1"/>
</dbReference>
<dbReference type="OrthoDB" id="9785745at2"/>
<dbReference type="RefSeq" id="WP_062625812.1">
    <property type="nucleotide sequence ID" value="NZ_AP018738.1"/>
</dbReference>
<sequence length="305" mass="34050">MLPVTMRQFQVFESVARHLNHSRAAEELYLSQPAVSMQIKQVEEIIGMPLFEQAGKKLFLTEAGREMLHYSRTVLEQLQEMELVFSEMKGLERGHLNIAVVSTANYFMPQLLAKFIQSNAGIQVSLLVGNRDAVLQQITENRADFAIMGLPPEGADILAISFMQNPLVVIATPTHPLADGAGIKPRQLAQETFLFRERGSGTRSVAERYFASHRIPLPNNMEMDTNEAIKLSVQAGMGLGIISQHSIGLELETNRLRVLNVDGFPIVRNWHIVHRRNKRLSVAAQAFEQFLLTEAANLTPLASVV</sequence>
<evidence type="ECO:0000256" key="3">
    <source>
        <dbReference type="ARBA" id="ARBA00023125"/>
    </source>
</evidence>
<dbReference type="Pfam" id="PF00126">
    <property type="entry name" value="HTH_1"/>
    <property type="match status" value="1"/>
</dbReference>
<dbReference type="STRING" id="1188319.OYT1_00610"/>
<dbReference type="PRINTS" id="PR00039">
    <property type="entry name" value="HTHLYSR"/>
</dbReference>
<dbReference type="InterPro" id="IPR000847">
    <property type="entry name" value="LysR_HTH_N"/>
</dbReference>
<dbReference type="GO" id="GO:0000976">
    <property type="term" value="F:transcription cis-regulatory region binding"/>
    <property type="evidence" value="ECO:0007669"/>
    <property type="project" value="TreeGrafter"/>
</dbReference>
<accession>A0A2Z6G8H8</accession>
<keyword evidence="2" id="KW-0805">Transcription regulation</keyword>
<feature type="domain" description="HTH lysR-type" evidence="5">
    <location>
        <begin position="4"/>
        <end position="61"/>
    </location>
</feature>
<dbReference type="InterPro" id="IPR036390">
    <property type="entry name" value="WH_DNA-bd_sf"/>
</dbReference>
<dbReference type="SUPFAM" id="SSF53850">
    <property type="entry name" value="Periplasmic binding protein-like II"/>
    <property type="match status" value="1"/>
</dbReference>
<proteinExistence type="inferred from homology"/>
<dbReference type="PANTHER" id="PTHR30126">
    <property type="entry name" value="HTH-TYPE TRANSCRIPTIONAL REGULATOR"/>
    <property type="match status" value="1"/>
</dbReference>
<dbReference type="AlphaFoldDB" id="A0A2Z6G8H8"/>
<dbReference type="Proteomes" id="UP000033070">
    <property type="component" value="Chromosome"/>
</dbReference>
<reference evidence="6 7" key="1">
    <citation type="submission" date="2018-06" db="EMBL/GenBank/DDBJ databases">
        <title>OYT1 Genome Sequencing.</title>
        <authorList>
            <person name="Kato S."/>
            <person name="Itoh T."/>
            <person name="Ohkuma M."/>
        </authorList>
    </citation>
    <scope>NUCLEOTIDE SEQUENCE [LARGE SCALE GENOMIC DNA]</scope>
    <source>
        <strain evidence="6 7">OYT1</strain>
    </source>
</reference>